<dbReference type="HAMAP" id="MF_00054_B">
    <property type="entry name" value="EF_G_EF_2_B"/>
    <property type="match status" value="1"/>
</dbReference>
<dbReference type="KEGG" id="llh:I41_03630"/>
<evidence type="ECO:0000313" key="10">
    <source>
        <dbReference type="EMBL" id="QDT71208.1"/>
    </source>
</evidence>
<keyword evidence="6 8" id="KW-0342">GTP-binding</keyword>
<keyword evidence="4 8" id="KW-0251">Elongation factor</keyword>
<dbReference type="InterPro" id="IPR014721">
    <property type="entry name" value="Ribsml_uS5_D2-typ_fold_subgr"/>
</dbReference>
<feature type="domain" description="Tr-type G" evidence="9">
    <location>
        <begin position="4"/>
        <end position="280"/>
    </location>
</feature>
<dbReference type="Pfam" id="PF00009">
    <property type="entry name" value="GTP_EFTU"/>
    <property type="match status" value="1"/>
</dbReference>
<dbReference type="InterPro" id="IPR031157">
    <property type="entry name" value="G_TR_CS"/>
</dbReference>
<organism evidence="10 11">
    <name type="scientific">Lacipirellula limnantheis</name>
    <dbReference type="NCBI Taxonomy" id="2528024"/>
    <lineage>
        <taxon>Bacteria</taxon>
        <taxon>Pseudomonadati</taxon>
        <taxon>Planctomycetota</taxon>
        <taxon>Planctomycetia</taxon>
        <taxon>Pirellulales</taxon>
        <taxon>Lacipirellulaceae</taxon>
        <taxon>Lacipirellula</taxon>
    </lineage>
</organism>
<dbReference type="PROSITE" id="PS51722">
    <property type="entry name" value="G_TR_2"/>
    <property type="match status" value="1"/>
</dbReference>
<dbReference type="InterPro" id="IPR004161">
    <property type="entry name" value="EFTu-like_2"/>
</dbReference>
<dbReference type="InterPro" id="IPR035649">
    <property type="entry name" value="EFG_V"/>
</dbReference>
<dbReference type="FunFam" id="3.30.70.240:FF:000001">
    <property type="entry name" value="Elongation factor G"/>
    <property type="match status" value="1"/>
</dbReference>
<comment type="function">
    <text evidence="7 8">Catalyzes the GTP-dependent ribosomal translocation step during translation elongation. During this step, the ribosome changes from the pre-translocational (PRE) to the post-translocational (POST) state as the newly formed A-site-bound peptidyl-tRNA and P-site-bound deacylated tRNA move to the P and E sites, respectively. Catalyzes the coordinated movement of the two tRNA molecules, the mRNA and conformational changes in the ribosome.</text>
</comment>
<evidence type="ECO:0000256" key="5">
    <source>
        <dbReference type="ARBA" id="ARBA00022917"/>
    </source>
</evidence>
<evidence type="ECO:0000256" key="1">
    <source>
        <dbReference type="ARBA" id="ARBA00005870"/>
    </source>
</evidence>
<dbReference type="InterPro" id="IPR009000">
    <property type="entry name" value="Transl_B-barrel_sf"/>
</dbReference>
<evidence type="ECO:0000256" key="7">
    <source>
        <dbReference type="ARBA" id="ARBA00024731"/>
    </source>
</evidence>
<dbReference type="AlphaFoldDB" id="A0A517TS63"/>
<feature type="binding site" evidence="8">
    <location>
        <begin position="133"/>
        <end position="136"/>
    </location>
    <ligand>
        <name>GTP</name>
        <dbReference type="ChEBI" id="CHEBI:37565"/>
    </ligand>
</feature>
<keyword evidence="8" id="KW-0963">Cytoplasm</keyword>
<dbReference type="FunFam" id="2.40.30.10:FF:000022">
    <property type="entry name" value="Elongation factor G, mitochondrial"/>
    <property type="match status" value="1"/>
</dbReference>
<dbReference type="InterPro" id="IPR009022">
    <property type="entry name" value="EFG_III"/>
</dbReference>
<dbReference type="Gene3D" id="2.40.30.10">
    <property type="entry name" value="Translation factors"/>
    <property type="match status" value="1"/>
</dbReference>
<accession>A0A517TS63</accession>
<dbReference type="PANTHER" id="PTHR43636">
    <property type="entry name" value="ELONGATION FACTOR G, MITOCHONDRIAL"/>
    <property type="match status" value="1"/>
</dbReference>
<dbReference type="Gene3D" id="3.30.70.870">
    <property type="entry name" value="Elongation Factor G (Translational Gtpase), domain 3"/>
    <property type="match status" value="1"/>
</dbReference>
<dbReference type="CDD" id="cd16262">
    <property type="entry name" value="EFG_III"/>
    <property type="match status" value="1"/>
</dbReference>
<dbReference type="InterPro" id="IPR000640">
    <property type="entry name" value="EFG_V-like"/>
</dbReference>
<dbReference type="Pfam" id="PF00679">
    <property type="entry name" value="EFG_C"/>
    <property type="match status" value="1"/>
</dbReference>
<evidence type="ECO:0000256" key="2">
    <source>
        <dbReference type="ARBA" id="ARBA00017872"/>
    </source>
</evidence>
<dbReference type="GO" id="GO:0003924">
    <property type="term" value="F:GTPase activity"/>
    <property type="evidence" value="ECO:0007669"/>
    <property type="project" value="InterPro"/>
</dbReference>
<dbReference type="InterPro" id="IPR000795">
    <property type="entry name" value="T_Tr_GTP-bd_dom"/>
</dbReference>
<dbReference type="InterPro" id="IPR005225">
    <property type="entry name" value="Small_GTP-bd"/>
</dbReference>
<dbReference type="Gene3D" id="3.40.50.300">
    <property type="entry name" value="P-loop containing nucleotide triphosphate hydrolases"/>
    <property type="match status" value="1"/>
</dbReference>
<dbReference type="Gene3D" id="3.30.230.10">
    <property type="match status" value="1"/>
</dbReference>
<name>A0A517TS63_9BACT</name>
<dbReference type="InterPro" id="IPR035647">
    <property type="entry name" value="EFG_III/V"/>
</dbReference>
<dbReference type="SUPFAM" id="SSF54211">
    <property type="entry name" value="Ribosomal protein S5 domain 2-like"/>
    <property type="match status" value="1"/>
</dbReference>
<dbReference type="PANTHER" id="PTHR43636:SF2">
    <property type="entry name" value="ELONGATION FACTOR G, MITOCHONDRIAL"/>
    <property type="match status" value="1"/>
</dbReference>
<dbReference type="FunFam" id="3.40.50.300:FF:000029">
    <property type="entry name" value="Elongation factor G"/>
    <property type="match status" value="1"/>
</dbReference>
<feature type="binding site" evidence="8">
    <location>
        <begin position="13"/>
        <end position="20"/>
    </location>
    <ligand>
        <name>GTP</name>
        <dbReference type="ChEBI" id="CHEBI:37565"/>
    </ligand>
</feature>
<sequence>MDLRKVRNIGISAHIDSGKTTLSERILFYAGRIHKIEDVRGGGDGATMDFMELEKERGITITSAATSLKWEGHSINLIDTPGHVDFTVEVERSLRVLDGAVLVLCSVGGVQSQSMTVDRQMKRYNVPRLAFINKMDRTGANPESVTKQVRDKLGADAVMMQLPIGREDQFSGVIDLITMKAYYFDGSNGEKIRTEAIPADQVEEAAEARTHMLEALSMYSDELMELLLSEGEVTEKLIHKIVRDATINQGFTPVYLGSAYKNKGVQLLMDAVTRYLPSPLDRKFVGIDPKDPTARIPLESDPAKPFVGMAFKIMDDEFGQLTFTRVYQGTVKKGEMYFNQRTGKKDRFSRIVKMHSDKREDVEMGEAGDIVAIMGLDCASGDTYAAEPNYATLESMFVAEPVIKMSINPITRDGMDRLSKALQRFRKEDPTFNVYTDEETGETVIAGMGELHLEIYVERIRREYKVEVEVGAPKVSYREAPSQDYAFDHKRKKQTGGSGQYGHIKGTMGPMTDEDREAAEGAEFLFIDKVVQGRIPKNFIPAIEKGVRNSLVKGPLAGFPVVNFKFQLEDGSYHDVDSSDMAFMLTAQELMREEFGRMKPALLEPIMLVEIECPESFQGSVVGNVSSRRGIVNNTETHGKMCKIIADVPLAETFGYSTDLRSMTQGQGTFTMELSKYRPVPGNIQQEIIAERKAELQPA</sequence>
<dbReference type="NCBIfam" id="NF009381">
    <property type="entry name" value="PRK12740.1-5"/>
    <property type="match status" value="1"/>
</dbReference>
<evidence type="ECO:0000313" key="11">
    <source>
        <dbReference type="Proteomes" id="UP000317909"/>
    </source>
</evidence>
<dbReference type="OrthoDB" id="9804431at2"/>
<dbReference type="InterPro" id="IPR020568">
    <property type="entry name" value="Ribosomal_Su5_D2-typ_SF"/>
</dbReference>
<evidence type="ECO:0000256" key="8">
    <source>
        <dbReference type="HAMAP-Rule" id="MF_00054"/>
    </source>
</evidence>
<dbReference type="FunFam" id="3.30.70.870:FF:000001">
    <property type="entry name" value="Elongation factor G"/>
    <property type="match status" value="1"/>
</dbReference>
<keyword evidence="5 8" id="KW-0648">Protein biosynthesis</keyword>
<dbReference type="InterPro" id="IPR004540">
    <property type="entry name" value="Transl_elong_EFG/EF2"/>
</dbReference>
<dbReference type="GO" id="GO:0003746">
    <property type="term" value="F:translation elongation factor activity"/>
    <property type="evidence" value="ECO:0007669"/>
    <property type="project" value="UniProtKB-UniRule"/>
</dbReference>
<dbReference type="EMBL" id="CP036339">
    <property type="protein sequence ID" value="QDT71208.1"/>
    <property type="molecule type" value="Genomic_DNA"/>
</dbReference>
<evidence type="ECO:0000256" key="3">
    <source>
        <dbReference type="ARBA" id="ARBA00022741"/>
    </source>
</evidence>
<dbReference type="CDD" id="cd04091">
    <property type="entry name" value="mtEFG1_II_like"/>
    <property type="match status" value="1"/>
</dbReference>
<dbReference type="RefSeq" id="WP_145430362.1">
    <property type="nucleotide sequence ID" value="NZ_CP036339.1"/>
</dbReference>
<dbReference type="SUPFAM" id="SSF52540">
    <property type="entry name" value="P-loop containing nucleoside triphosphate hydrolases"/>
    <property type="match status" value="1"/>
</dbReference>
<dbReference type="Pfam" id="PF03144">
    <property type="entry name" value="GTP_EFTU_D2"/>
    <property type="match status" value="1"/>
</dbReference>
<dbReference type="CDD" id="cd01434">
    <property type="entry name" value="EFG_mtEFG1_IV"/>
    <property type="match status" value="1"/>
</dbReference>
<dbReference type="CDD" id="cd01886">
    <property type="entry name" value="EF-G"/>
    <property type="match status" value="1"/>
</dbReference>
<dbReference type="SUPFAM" id="SSF50447">
    <property type="entry name" value="Translation proteins"/>
    <property type="match status" value="1"/>
</dbReference>
<evidence type="ECO:0000259" key="9">
    <source>
        <dbReference type="PROSITE" id="PS51722"/>
    </source>
</evidence>
<dbReference type="CDD" id="cd03713">
    <property type="entry name" value="EFG_mtEFG_C"/>
    <property type="match status" value="1"/>
</dbReference>
<reference evidence="10 11" key="1">
    <citation type="submission" date="2019-02" db="EMBL/GenBank/DDBJ databases">
        <title>Deep-cultivation of Planctomycetes and their phenomic and genomic characterization uncovers novel biology.</title>
        <authorList>
            <person name="Wiegand S."/>
            <person name="Jogler M."/>
            <person name="Boedeker C."/>
            <person name="Pinto D."/>
            <person name="Vollmers J."/>
            <person name="Rivas-Marin E."/>
            <person name="Kohn T."/>
            <person name="Peeters S.H."/>
            <person name="Heuer A."/>
            <person name="Rast P."/>
            <person name="Oberbeckmann S."/>
            <person name="Bunk B."/>
            <person name="Jeske O."/>
            <person name="Meyerdierks A."/>
            <person name="Storesund J.E."/>
            <person name="Kallscheuer N."/>
            <person name="Luecker S."/>
            <person name="Lage O.M."/>
            <person name="Pohl T."/>
            <person name="Merkel B.J."/>
            <person name="Hornburger P."/>
            <person name="Mueller R.-W."/>
            <person name="Bruemmer F."/>
            <person name="Labrenz M."/>
            <person name="Spormann A.M."/>
            <person name="Op den Camp H."/>
            <person name="Overmann J."/>
            <person name="Amann R."/>
            <person name="Jetten M.S.M."/>
            <person name="Mascher T."/>
            <person name="Medema M.H."/>
            <person name="Devos D.P."/>
            <person name="Kaster A.-K."/>
            <person name="Ovreas L."/>
            <person name="Rohde M."/>
            <person name="Galperin M.Y."/>
            <person name="Jogler C."/>
        </authorList>
    </citation>
    <scope>NUCLEOTIDE SEQUENCE [LARGE SCALE GENOMIC DNA]</scope>
    <source>
        <strain evidence="10 11">I41</strain>
    </source>
</reference>
<dbReference type="SMART" id="SM00889">
    <property type="entry name" value="EFG_IV"/>
    <property type="match status" value="1"/>
</dbReference>
<dbReference type="GO" id="GO:0005737">
    <property type="term" value="C:cytoplasm"/>
    <property type="evidence" value="ECO:0007669"/>
    <property type="project" value="UniProtKB-SubCell"/>
</dbReference>
<evidence type="ECO:0000256" key="4">
    <source>
        <dbReference type="ARBA" id="ARBA00022768"/>
    </source>
</evidence>
<evidence type="ECO:0000256" key="6">
    <source>
        <dbReference type="ARBA" id="ARBA00023134"/>
    </source>
</evidence>
<dbReference type="NCBIfam" id="TIGR00231">
    <property type="entry name" value="small_GTP"/>
    <property type="match status" value="1"/>
</dbReference>
<comment type="similarity">
    <text evidence="1 8">Belongs to the TRAFAC class translation factor GTPase superfamily. Classic translation factor GTPase family. EF-G/EF-2 subfamily.</text>
</comment>
<feature type="binding site" evidence="8">
    <location>
        <begin position="79"/>
        <end position="83"/>
    </location>
    <ligand>
        <name>GTP</name>
        <dbReference type="ChEBI" id="CHEBI:37565"/>
    </ligand>
</feature>
<gene>
    <name evidence="10" type="primary">fusA_1</name>
    <name evidence="8" type="synonym">fusA</name>
    <name evidence="10" type="ORF">I41_03630</name>
</gene>
<dbReference type="GO" id="GO:0005525">
    <property type="term" value="F:GTP binding"/>
    <property type="evidence" value="ECO:0007669"/>
    <property type="project" value="UniProtKB-UniRule"/>
</dbReference>
<dbReference type="InterPro" id="IPR005517">
    <property type="entry name" value="Transl_elong_EFG/EF2_IV"/>
</dbReference>
<dbReference type="Pfam" id="PF14492">
    <property type="entry name" value="EFG_III"/>
    <property type="match status" value="1"/>
</dbReference>
<dbReference type="Proteomes" id="UP000317909">
    <property type="component" value="Chromosome"/>
</dbReference>
<dbReference type="SMART" id="SM00838">
    <property type="entry name" value="EFG_C"/>
    <property type="match status" value="1"/>
</dbReference>
<dbReference type="SUPFAM" id="SSF54980">
    <property type="entry name" value="EF-G C-terminal domain-like"/>
    <property type="match status" value="2"/>
</dbReference>
<dbReference type="InterPro" id="IPR047872">
    <property type="entry name" value="EFG_IV"/>
</dbReference>
<protein>
    <recommendedName>
        <fullName evidence="2 8">Elongation factor G</fullName>
        <shortName evidence="8">EF-G</shortName>
    </recommendedName>
</protein>
<dbReference type="InterPro" id="IPR041095">
    <property type="entry name" value="EFG_II"/>
</dbReference>
<dbReference type="Pfam" id="PF03764">
    <property type="entry name" value="EFG_IV"/>
    <property type="match status" value="1"/>
</dbReference>
<proteinExistence type="inferred from homology"/>
<comment type="subcellular location">
    <subcellularLocation>
        <location evidence="8">Cytoplasm</location>
    </subcellularLocation>
</comment>
<dbReference type="PRINTS" id="PR00315">
    <property type="entry name" value="ELONGATNFCT"/>
</dbReference>
<keyword evidence="11" id="KW-1185">Reference proteome</keyword>
<keyword evidence="3 8" id="KW-0547">Nucleotide-binding</keyword>
<dbReference type="PROSITE" id="PS00301">
    <property type="entry name" value="G_TR_1"/>
    <property type="match status" value="1"/>
</dbReference>
<dbReference type="InterPro" id="IPR027417">
    <property type="entry name" value="P-loop_NTPase"/>
</dbReference>
<dbReference type="Gene3D" id="3.30.70.240">
    <property type="match status" value="1"/>
</dbReference>
<dbReference type="NCBIfam" id="TIGR00484">
    <property type="entry name" value="EF-G"/>
    <property type="match status" value="1"/>
</dbReference>